<evidence type="ECO:0000256" key="3">
    <source>
        <dbReference type="PROSITE-ProRule" id="PRU10141"/>
    </source>
</evidence>
<name>A0A8M1HG73_BETSP</name>
<evidence type="ECO:0000313" key="8">
    <source>
        <dbReference type="RefSeq" id="XP_055366096.1"/>
    </source>
</evidence>
<feature type="region of interest" description="Disordered" evidence="4">
    <location>
        <begin position="635"/>
        <end position="662"/>
    </location>
</feature>
<dbReference type="Pfam" id="PF00069">
    <property type="entry name" value="Pkinase"/>
    <property type="match status" value="1"/>
</dbReference>
<evidence type="ECO:0000256" key="2">
    <source>
        <dbReference type="ARBA" id="ARBA00022840"/>
    </source>
</evidence>
<keyword evidence="6" id="KW-1185">Reference proteome</keyword>
<keyword evidence="2 3" id="KW-0067">ATP-binding</keyword>
<dbReference type="GO" id="GO:0005886">
    <property type="term" value="C:plasma membrane"/>
    <property type="evidence" value="ECO:0007669"/>
    <property type="project" value="TreeGrafter"/>
</dbReference>
<dbReference type="GO" id="GO:0007165">
    <property type="term" value="P:signal transduction"/>
    <property type="evidence" value="ECO:0007669"/>
    <property type="project" value="InterPro"/>
</dbReference>
<sequence>MSAGDSKEQFLYNLPPPLLWEFCRIMDGLSDLDWTRFAAEVLGDQTAVRLAERRERRTDWVMNQWGNRNGTVGELISLLERLQLLRPRDVILCCISSLKSTSSTPGPHSPHVSPQFEPASKSPPTLTTCTLSTTDRGEGRPLPKPAPPPSSLQSKPPQLFQPFPVTESSSSGVAGGVMFWSIEEVQSGTKGFSPSLQVGEGGFGVVYRATLRNTDCAVKRLKQDCLLDWTLLRESFQNEVDKLSKFRHPNIVELLGFSEGEGSVCLIYSYMQNRSVEDQLHNERGGLSWSQRLAIVDGASAALQFLHSPPGGHTPLIHGDVKSSNILLDQHLVPKLADFGLAQLVCRSSPGTQTVSVGKTATVRGTLAYLPDEYVRNGELSTALDVYSFGVVLLEVLTGRRALEKDSKSEERFLKDLVEDFEDTPTDSSAAAWRKQLDHRLITGAAADPRGFLEVVAVARRCLDKNRKKRPAMTEVFEILQHIHNMVRKTNSSHLPPHSHPRPASFLDSSVVGLSNQLSKLRPLEAACESSQSLFLSSFSCSLTPPDPLHSSSSLPTTSALSISSLGGPCETDESQGFSQYNLSCKFKSNRSIYRSHPSSIRDQFHCLAGPTQSQFIHLSLPTENQYSYDRPGEEVVLGDSTEPGTRRRTTGGAPDRLPPESYVQPVSAGPLAHMNLFGNQSNDKEGWIQGPKQLSDDLSHMVILCIYADGGKSSEESRGPEESDELDYLPA</sequence>
<feature type="region of interest" description="Disordered" evidence="4">
    <location>
        <begin position="711"/>
        <end position="732"/>
    </location>
</feature>
<dbReference type="Proteomes" id="UP000515150">
    <property type="component" value="Chromosome 7"/>
</dbReference>
<gene>
    <name evidence="7 8" type="primary">irak1</name>
</gene>
<dbReference type="SMART" id="SM00220">
    <property type="entry name" value="S_TKc"/>
    <property type="match status" value="1"/>
</dbReference>
<keyword evidence="7 8" id="KW-0808">Transferase</keyword>
<dbReference type="AlphaFoldDB" id="A0A8M1HG73"/>
<evidence type="ECO:0000256" key="1">
    <source>
        <dbReference type="ARBA" id="ARBA00022741"/>
    </source>
</evidence>
<dbReference type="PANTHER" id="PTHR27001">
    <property type="entry name" value="OS01G0253100 PROTEIN"/>
    <property type="match status" value="1"/>
</dbReference>
<accession>A0A8M1HG73</accession>
<dbReference type="PANTHER" id="PTHR27001:SF939">
    <property type="entry name" value="INTERLEUKIN 1 RECEPTOR ASSOCIATED KINASE 1"/>
    <property type="match status" value="1"/>
</dbReference>
<dbReference type="Gene3D" id="1.10.510.10">
    <property type="entry name" value="Transferase(Phosphotransferase) domain 1"/>
    <property type="match status" value="1"/>
</dbReference>
<protein>
    <submittedName>
        <fullName evidence="7 8">Interleukin-1 receptor-associated kinase 1 isoform X1</fullName>
    </submittedName>
</protein>
<dbReference type="GeneID" id="114858597"/>
<dbReference type="PROSITE" id="PS50011">
    <property type="entry name" value="PROTEIN_KINASE_DOM"/>
    <property type="match status" value="1"/>
</dbReference>
<dbReference type="InterPro" id="IPR011029">
    <property type="entry name" value="DEATH-like_dom_sf"/>
</dbReference>
<feature type="compositionally biased region" description="Low complexity" evidence="4">
    <location>
        <begin position="122"/>
        <end position="134"/>
    </location>
</feature>
<evidence type="ECO:0000259" key="5">
    <source>
        <dbReference type="PROSITE" id="PS50011"/>
    </source>
</evidence>
<dbReference type="GO" id="GO:0005524">
    <property type="term" value="F:ATP binding"/>
    <property type="evidence" value="ECO:0007669"/>
    <property type="project" value="UniProtKB-UniRule"/>
</dbReference>
<evidence type="ECO:0000256" key="4">
    <source>
        <dbReference type="SAM" id="MobiDB-lite"/>
    </source>
</evidence>
<dbReference type="Gene3D" id="3.30.200.20">
    <property type="entry name" value="Phosphorylase Kinase, domain 1"/>
    <property type="match status" value="1"/>
</dbReference>
<dbReference type="GO" id="GO:0071345">
    <property type="term" value="P:cellular response to cytokine stimulus"/>
    <property type="evidence" value="ECO:0007669"/>
    <property type="project" value="UniProtKB-ARBA"/>
</dbReference>
<reference evidence="7 8" key="1">
    <citation type="submission" date="2025-04" db="UniProtKB">
        <authorList>
            <consortium name="RefSeq"/>
        </authorList>
    </citation>
    <scope>IDENTIFICATION</scope>
</reference>
<dbReference type="Pfam" id="PF00531">
    <property type="entry name" value="Death"/>
    <property type="match status" value="1"/>
</dbReference>
<dbReference type="RefSeq" id="XP_040927457.1">
    <property type="nucleotide sequence ID" value="XM_041071523.2"/>
</dbReference>
<feature type="compositionally biased region" description="Basic and acidic residues" evidence="4">
    <location>
        <begin position="713"/>
        <end position="722"/>
    </location>
</feature>
<dbReference type="RefSeq" id="XP_055366096.1">
    <property type="nucleotide sequence ID" value="XM_055510121.1"/>
</dbReference>
<feature type="domain" description="Protein kinase" evidence="5">
    <location>
        <begin position="192"/>
        <end position="487"/>
    </location>
</feature>
<dbReference type="InterPro" id="IPR011009">
    <property type="entry name" value="Kinase-like_dom_sf"/>
</dbReference>
<dbReference type="InterPro" id="IPR008271">
    <property type="entry name" value="Ser/Thr_kinase_AS"/>
</dbReference>
<dbReference type="GO" id="GO:0045087">
    <property type="term" value="P:innate immune response"/>
    <property type="evidence" value="ECO:0007669"/>
    <property type="project" value="UniProtKB-ARBA"/>
</dbReference>
<keyword evidence="7 8" id="KW-0675">Receptor</keyword>
<evidence type="ECO:0000313" key="7">
    <source>
        <dbReference type="RefSeq" id="XP_040927457.1"/>
    </source>
</evidence>
<feature type="region of interest" description="Disordered" evidence="4">
    <location>
        <begin position="100"/>
        <end position="167"/>
    </location>
</feature>
<dbReference type="Gene3D" id="1.10.533.10">
    <property type="entry name" value="Death Domain, Fas"/>
    <property type="match status" value="1"/>
</dbReference>
<dbReference type="InterPro" id="IPR017441">
    <property type="entry name" value="Protein_kinase_ATP_BS"/>
</dbReference>
<dbReference type="CTD" id="3654"/>
<keyword evidence="1 3" id="KW-0547">Nucleotide-binding</keyword>
<dbReference type="PROSITE" id="PS00108">
    <property type="entry name" value="PROTEIN_KINASE_ST"/>
    <property type="match status" value="1"/>
</dbReference>
<feature type="compositionally biased region" description="Low complexity" evidence="4">
    <location>
        <begin position="151"/>
        <end position="164"/>
    </location>
</feature>
<organism evidence="6 7">
    <name type="scientific">Betta splendens</name>
    <name type="common">Siamese fighting fish</name>
    <dbReference type="NCBI Taxonomy" id="158456"/>
    <lineage>
        <taxon>Eukaryota</taxon>
        <taxon>Metazoa</taxon>
        <taxon>Chordata</taxon>
        <taxon>Craniata</taxon>
        <taxon>Vertebrata</taxon>
        <taxon>Euteleostomi</taxon>
        <taxon>Actinopterygii</taxon>
        <taxon>Neopterygii</taxon>
        <taxon>Teleostei</taxon>
        <taxon>Neoteleostei</taxon>
        <taxon>Acanthomorphata</taxon>
        <taxon>Anabantaria</taxon>
        <taxon>Anabantiformes</taxon>
        <taxon>Anabantoidei</taxon>
        <taxon>Osphronemidae</taxon>
        <taxon>Betta</taxon>
    </lineage>
</organism>
<dbReference type="GO" id="GO:0004672">
    <property type="term" value="F:protein kinase activity"/>
    <property type="evidence" value="ECO:0007669"/>
    <property type="project" value="InterPro"/>
</dbReference>
<dbReference type="InterPro" id="IPR000488">
    <property type="entry name" value="Death_dom"/>
</dbReference>
<feature type="binding site" evidence="3">
    <location>
        <position position="219"/>
    </location>
    <ligand>
        <name>ATP</name>
        <dbReference type="ChEBI" id="CHEBI:30616"/>
    </ligand>
</feature>
<feature type="compositionally biased region" description="Acidic residues" evidence="4">
    <location>
        <begin position="723"/>
        <end position="732"/>
    </location>
</feature>
<feature type="compositionally biased region" description="Low complexity" evidence="4">
    <location>
        <begin position="100"/>
        <end position="114"/>
    </location>
</feature>
<keyword evidence="7 8" id="KW-0418">Kinase</keyword>
<dbReference type="OrthoDB" id="4062651at2759"/>
<dbReference type="SUPFAM" id="SSF47986">
    <property type="entry name" value="DEATH domain"/>
    <property type="match status" value="1"/>
</dbReference>
<evidence type="ECO:0000313" key="6">
    <source>
        <dbReference type="Proteomes" id="UP000515150"/>
    </source>
</evidence>
<dbReference type="SUPFAM" id="SSF56112">
    <property type="entry name" value="Protein kinase-like (PK-like)"/>
    <property type="match status" value="1"/>
</dbReference>
<proteinExistence type="predicted"/>
<dbReference type="PROSITE" id="PS00107">
    <property type="entry name" value="PROTEIN_KINASE_ATP"/>
    <property type="match status" value="1"/>
</dbReference>
<dbReference type="InterPro" id="IPR000719">
    <property type="entry name" value="Prot_kinase_dom"/>
</dbReference>